<evidence type="ECO:0000313" key="3">
    <source>
        <dbReference type="Proteomes" id="UP000320333"/>
    </source>
</evidence>
<gene>
    <name evidence="2" type="ORF">CcCBS67573_g01898</name>
</gene>
<comment type="caution">
    <text evidence="2">The sequence shown here is derived from an EMBL/GenBank/DDBJ whole genome shotgun (WGS) entry which is preliminary data.</text>
</comment>
<reference evidence="2 3" key="1">
    <citation type="journal article" date="2019" name="Sci. Rep.">
        <title>Comparative genomics of chytrid fungi reveal insights into the obligate biotrophic and pathogenic lifestyle of Synchytrium endobioticum.</title>
        <authorList>
            <person name="van de Vossenberg B.T.L.H."/>
            <person name="Warris S."/>
            <person name="Nguyen H.D.T."/>
            <person name="van Gent-Pelzer M.P.E."/>
            <person name="Joly D.L."/>
            <person name="van de Geest H.C."/>
            <person name="Bonants P.J.M."/>
            <person name="Smith D.S."/>
            <person name="Levesque C.A."/>
            <person name="van der Lee T.A.J."/>
        </authorList>
    </citation>
    <scope>NUCLEOTIDE SEQUENCE [LARGE SCALE GENOMIC DNA]</scope>
    <source>
        <strain evidence="2 3">CBS 675.73</strain>
    </source>
</reference>
<dbReference type="OrthoDB" id="2134741at2759"/>
<name>A0A507FKL7_9FUNG</name>
<dbReference type="AlphaFoldDB" id="A0A507FKL7"/>
<evidence type="ECO:0000256" key="1">
    <source>
        <dbReference type="SAM" id="MobiDB-lite"/>
    </source>
</evidence>
<accession>A0A507FKL7</accession>
<keyword evidence="3" id="KW-1185">Reference proteome</keyword>
<proteinExistence type="predicted"/>
<dbReference type="EMBL" id="QEAP01000035">
    <property type="protein sequence ID" value="TPX76813.1"/>
    <property type="molecule type" value="Genomic_DNA"/>
</dbReference>
<protein>
    <submittedName>
        <fullName evidence="2">Uncharacterized protein</fullName>
    </submittedName>
</protein>
<sequence>MHTASKLASSSMGAYKPFMTEYKLSFKDPTPFVTKNASTAKSSKKGMDAEDELSQHQKHQLAASIPSGKADAGSAGGFLPSLPVGSNVVAVHQGKSNKVLWAPANLAPGNIDVTSTSLTLPGMMGASPNAVRVKFKRRRVLNPVEKSTSAGPKQRYNIISGAEIQGEAYSGYKEGRRAVIQTFAHIDLTTNARTPGYNIISNRDYLMD</sequence>
<evidence type="ECO:0000313" key="2">
    <source>
        <dbReference type="EMBL" id="TPX76813.1"/>
    </source>
</evidence>
<organism evidence="2 3">
    <name type="scientific">Chytriomyces confervae</name>
    <dbReference type="NCBI Taxonomy" id="246404"/>
    <lineage>
        <taxon>Eukaryota</taxon>
        <taxon>Fungi</taxon>
        <taxon>Fungi incertae sedis</taxon>
        <taxon>Chytridiomycota</taxon>
        <taxon>Chytridiomycota incertae sedis</taxon>
        <taxon>Chytridiomycetes</taxon>
        <taxon>Chytridiales</taxon>
        <taxon>Chytriomycetaceae</taxon>
        <taxon>Chytriomyces</taxon>
    </lineage>
</organism>
<feature type="region of interest" description="Disordered" evidence="1">
    <location>
        <begin position="29"/>
        <end position="68"/>
    </location>
</feature>
<dbReference type="Proteomes" id="UP000320333">
    <property type="component" value="Unassembled WGS sequence"/>
</dbReference>